<organism evidence="2 3">
    <name type="scientific">Aeoliella mucimassa</name>
    <dbReference type="NCBI Taxonomy" id="2527972"/>
    <lineage>
        <taxon>Bacteria</taxon>
        <taxon>Pseudomonadati</taxon>
        <taxon>Planctomycetota</taxon>
        <taxon>Planctomycetia</taxon>
        <taxon>Pirellulales</taxon>
        <taxon>Lacipirellulaceae</taxon>
        <taxon>Aeoliella</taxon>
    </lineage>
</organism>
<dbReference type="Gene3D" id="3.10.450.50">
    <property type="match status" value="1"/>
</dbReference>
<accession>A0A518ALA0</accession>
<dbReference type="RefSeq" id="WP_145246352.1">
    <property type="nucleotide sequence ID" value="NZ_CP036278.1"/>
</dbReference>
<dbReference type="KEGG" id="amuc:Pan181_16900"/>
<protein>
    <submittedName>
        <fullName evidence="2">SnoaL-like domain protein</fullName>
    </submittedName>
</protein>
<gene>
    <name evidence="2" type="ORF">Pan181_16900</name>
</gene>
<reference evidence="2 3" key="1">
    <citation type="submission" date="2019-02" db="EMBL/GenBank/DDBJ databases">
        <title>Deep-cultivation of Planctomycetes and their phenomic and genomic characterization uncovers novel biology.</title>
        <authorList>
            <person name="Wiegand S."/>
            <person name="Jogler M."/>
            <person name="Boedeker C."/>
            <person name="Pinto D."/>
            <person name="Vollmers J."/>
            <person name="Rivas-Marin E."/>
            <person name="Kohn T."/>
            <person name="Peeters S.H."/>
            <person name="Heuer A."/>
            <person name="Rast P."/>
            <person name="Oberbeckmann S."/>
            <person name="Bunk B."/>
            <person name="Jeske O."/>
            <person name="Meyerdierks A."/>
            <person name="Storesund J.E."/>
            <person name="Kallscheuer N."/>
            <person name="Luecker S."/>
            <person name="Lage O.M."/>
            <person name="Pohl T."/>
            <person name="Merkel B.J."/>
            <person name="Hornburger P."/>
            <person name="Mueller R.-W."/>
            <person name="Bruemmer F."/>
            <person name="Labrenz M."/>
            <person name="Spormann A.M."/>
            <person name="Op den Camp H."/>
            <person name="Overmann J."/>
            <person name="Amann R."/>
            <person name="Jetten M.S.M."/>
            <person name="Mascher T."/>
            <person name="Medema M.H."/>
            <person name="Devos D.P."/>
            <person name="Kaster A.-K."/>
            <person name="Ovreas L."/>
            <person name="Rohde M."/>
            <person name="Galperin M.Y."/>
            <person name="Jogler C."/>
        </authorList>
    </citation>
    <scope>NUCLEOTIDE SEQUENCE [LARGE SCALE GENOMIC DNA]</scope>
    <source>
        <strain evidence="2 3">Pan181</strain>
    </source>
</reference>
<dbReference type="GO" id="GO:0003677">
    <property type="term" value="F:DNA binding"/>
    <property type="evidence" value="ECO:0007669"/>
    <property type="project" value="InterPro"/>
</dbReference>
<dbReference type="InterPro" id="IPR037401">
    <property type="entry name" value="SnoaL-like"/>
</dbReference>
<evidence type="ECO:0000259" key="1">
    <source>
        <dbReference type="PROSITE" id="PS50943"/>
    </source>
</evidence>
<dbReference type="OrthoDB" id="266241at2"/>
<dbReference type="Gene3D" id="1.10.260.40">
    <property type="entry name" value="lambda repressor-like DNA-binding domains"/>
    <property type="match status" value="1"/>
</dbReference>
<dbReference type="CDD" id="cd00093">
    <property type="entry name" value="HTH_XRE"/>
    <property type="match status" value="1"/>
</dbReference>
<sequence length="221" mass="25053">MGWKKRPPESSLSCMGDVLRRYRKRRGWTQDELAIRSGYSLRLVRKAEAGQPVNIDTIEILAEALSTSDDPLPPEDVVAAPGLIVQAFFERFQKHGVEVGENVDDIVSPNFRFWVAGDESLLPFAGTWHGYEGLSKYAQTLMSILAPVEVNPSTHRLYVDGSNVIYNGSMTWKGIGSSNHHDVWQVNHYRVKRGKIIEWLCYLDTLAVERLYRDFLAAQQS</sequence>
<dbReference type="Pfam" id="PF13560">
    <property type="entry name" value="HTH_31"/>
    <property type="match status" value="1"/>
</dbReference>
<dbReference type="AlphaFoldDB" id="A0A518ALA0"/>
<proteinExistence type="predicted"/>
<evidence type="ECO:0000313" key="3">
    <source>
        <dbReference type="Proteomes" id="UP000315750"/>
    </source>
</evidence>
<dbReference type="InterPro" id="IPR001387">
    <property type="entry name" value="Cro/C1-type_HTH"/>
</dbReference>
<keyword evidence="3" id="KW-1185">Reference proteome</keyword>
<dbReference type="EMBL" id="CP036278">
    <property type="protein sequence ID" value="QDU55500.1"/>
    <property type="molecule type" value="Genomic_DNA"/>
</dbReference>
<name>A0A518ALA0_9BACT</name>
<dbReference type="Proteomes" id="UP000315750">
    <property type="component" value="Chromosome"/>
</dbReference>
<dbReference type="PROSITE" id="PS50943">
    <property type="entry name" value="HTH_CROC1"/>
    <property type="match status" value="1"/>
</dbReference>
<dbReference type="SMART" id="SM00530">
    <property type="entry name" value="HTH_XRE"/>
    <property type="match status" value="1"/>
</dbReference>
<dbReference type="SUPFAM" id="SSF54427">
    <property type="entry name" value="NTF2-like"/>
    <property type="match status" value="1"/>
</dbReference>
<dbReference type="Pfam" id="PF12680">
    <property type="entry name" value="SnoaL_2"/>
    <property type="match status" value="1"/>
</dbReference>
<dbReference type="SUPFAM" id="SSF47413">
    <property type="entry name" value="lambda repressor-like DNA-binding domains"/>
    <property type="match status" value="1"/>
</dbReference>
<evidence type="ECO:0000313" key="2">
    <source>
        <dbReference type="EMBL" id="QDU55500.1"/>
    </source>
</evidence>
<feature type="domain" description="HTH cro/C1-type" evidence="1">
    <location>
        <begin position="19"/>
        <end position="72"/>
    </location>
</feature>
<dbReference type="InterPro" id="IPR010982">
    <property type="entry name" value="Lambda_DNA-bd_dom_sf"/>
</dbReference>
<dbReference type="InterPro" id="IPR032710">
    <property type="entry name" value="NTF2-like_dom_sf"/>
</dbReference>